<protein>
    <submittedName>
        <fullName evidence="2">Uncharacterized protein</fullName>
    </submittedName>
</protein>
<gene>
    <name evidence="2" type="ORF">PCOR1329_LOCUS38869</name>
</gene>
<evidence type="ECO:0000313" key="2">
    <source>
        <dbReference type="EMBL" id="CAK0844898.1"/>
    </source>
</evidence>
<organism evidence="2 3">
    <name type="scientific">Prorocentrum cordatum</name>
    <dbReference type="NCBI Taxonomy" id="2364126"/>
    <lineage>
        <taxon>Eukaryota</taxon>
        <taxon>Sar</taxon>
        <taxon>Alveolata</taxon>
        <taxon>Dinophyceae</taxon>
        <taxon>Prorocentrales</taxon>
        <taxon>Prorocentraceae</taxon>
        <taxon>Prorocentrum</taxon>
    </lineage>
</organism>
<name>A0ABN9TGC5_9DINO</name>
<dbReference type="Proteomes" id="UP001189429">
    <property type="component" value="Unassembled WGS sequence"/>
</dbReference>
<feature type="region of interest" description="Disordered" evidence="1">
    <location>
        <begin position="1"/>
        <end position="25"/>
    </location>
</feature>
<dbReference type="EMBL" id="CAUYUJ010014702">
    <property type="protein sequence ID" value="CAK0844898.1"/>
    <property type="molecule type" value="Genomic_DNA"/>
</dbReference>
<accession>A0ABN9TGC5</accession>
<evidence type="ECO:0000313" key="3">
    <source>
        <dbReference type="Proteomes" id="UP001189429"/>
    </source>
</evidence>
<evidence type="ECO:0000256" key="1">
    <source>
        <dbReference type="SAM" id="MobiDB-lite"/>
    </source>
</evidence>
<proteinExistence type="predicted"/>
<keyword evidence="3" id="KW-1185">Reference proteome</keyword>
<feature type="region of interest" description="Disordered" evidence="1">
    <location>
        <begin position="53"/>
        <end position="108"/>
    </location>
</feature>
<reference evidence="2" key="1">
    <citation type="submission" date="2023-10" db="EMBL/GenBank/DDBJ databases">
        <authorList>
            <person name="Chen Y."/>
            <person name="Shah S."/>
            <person name="Dougan E. K."/>
            <person name="Thang M."/>
            <person name="Chan C."/>
        </authorList>
    </citation>
    <scope>NUCLEOTIDE SEQUENCE [LARGE SCALE GENOMIC DNA]</scope>
</reference>
<feature type="compositionally biased region" description="Basic and acidic residues" evidence="1">
    <location>
        <begin position="56"/>
        <end position="73"/>
    </location>
</feature>
<sequence length="132" mass="14380">MSGPSAAASSPPPVACEPCGRPHSGVQRRCERLTDSCQRCSEYFCLMQPVRATEPGGREQEQHWQTECRRDAARSAPPPPPALVEPGLPGWRRPTPIRRAPSQISDVPRCSVRAVSRDRGLRGASGPRATRS</sequence>
<comment type="caution">
    <text evidence="2">The sequence shown here is derived from an EMBL/GenBank/DDBJ whole genome shotgun (WGS) entry which is preliminary data.</text>
</comment>